<evidence type="ECO:0000313" key="2">
    <source>
        <dbReference type="EMBL" id="PQO48184.1"/>
    </source>
</evidence>
<keyword evidence="1" id="KW-0732">Signal</keyword>
<dbReference type="OrthoDB" id="291697at2"/>
<organism evidence="2 3">
    <name type="scientific">Blastopirellula marina</name>
    <dbReference type="NCBI Taxonomy" id="124"/>
    <lineage>
        <taxon>Bacteria</taxon>
        <taxon>Pseudomonadati</taxon>
        <taxon>Planctomycetota</taxon>
        <taxon>Planctomycetia</taxon>
        <taxon>Pirellulales</taxon>
        <taxon>Pirellulaceae</taxon>
        <taxon>Blastopirellula</taxon>
    </lineage>
</organism>
<dbReference type="EMBL" id="PUHZ01000001">
    <property type="protein sequence ID" value="PQO48184.1"/>
    <property type="molecule type" value="Genomic_DNA"/>
</dbReference>
<comment type="caution">
    <text evidence="2">The sequence shown here is derived from an EMBL/GenBank/DDBJ whole genome shotgun (WGS) entry which is preliminary data.</text>
</comment>
<evidence type="ECO:0000313" key="3">
    <source>
        <dbReference type="Proteomes" id="UP000237819"/>
    </source>
</evidence>
<dbReference type="Proteomes" id="UP000237819">
    <property type="component" value="Unassembled WGS sequence"/>
</dbReference>
<sequence>MSHFQSLLLFAVCTVAVALTGCGGDSGPKTVDVTGTVSLDGTPVDEGQIYFRADDGSATCSAPIREGKYDCKVTPGAKTIEIIGYRIVPGKFEEVNPGEKTPVKEMFIPKKFNSKTTLTLSVSEDKDKMEENFTLESKG</sequence>
<name>A0A2S8GVW2_9BACT</name>
<accession>A0A2S8GVW2</accession>
<proteinExistence type="predicted"/>
<feature type="signal peptide" evidence="1">
    <location>
        <begin position="1"/>
        <end position="18"/>
    </location>
</feature>
<evidence type="ECO:0008006" key="4">
    <source>
        <dbReference type="Google" id="ProtNLM"/>
    </source>
</evidence>
<gene>
    <name evidence="2" type="ORF">C5Y93_00435</name>
</gene>
<dbReference type="RefSeq" id="WP_105333415.1">
    <property type="nucleotide sequence ID" value="NZ_PUHZ01000001.1"/>
</dbReference>
<protein>
    <recommendedName>
        <fullName evidence="4">Carboxypeptidase regulatory-like domain-containing protein</fullName>
    </recommendedName>
</protein>
<evidence type="ECO:0000256" key="1">
    <source>
        <dbReference type="SAM" id="SignalP"/>
    </source>
</evidence>
<reference evidence="2 3" key="1">
    <citation type="submission" date="2018-02" db="EMBL/GenBank/DDBJ databases">
        <title>Comparative genomes isolates from brazilian mangrove.</title>
        <authorList>
            <person name="Araujo J.E."/>
            <person name="Taketani R.G."/>
            <person name="Silva M.C.P."/>
            <person name="Loureco M.V."/>
            <person name="Andreote F.D."/>
        </authorList>
    </citation>
    <scope>NUCLEOTIDE SEQUENCE [LARGE SCALE GENOMIC DNA]</scope>
    <source>
        <strain evidence="2 3">Nap-Phe MGV</strain>
    </source>
</reference>
<feature type="chain" id="PRO_5015392446" description="Carboxypeptidase regulatory-like domain-containing protein" evidence="1">
    <location>
        <begin position="19"/>
        <end position="139"/>
    </location>
</feature>
<dbReference type="AlphaFoldDB" id="A0A2S8GVW2"/>